<dbReference type="InterPro" id="IPR029069">
    <property type="entry name" value="HotDog_dom_sf"/>
</dbReference>
<feature type="domain" description="Peroxisomal multifunctional enzyme type 2-like N-terminal" evidence="2">
    <location>
        <begin position="21"/>
        <end position="159"/>
    </location>
</feature>
<proteinExistence type="predicted"/>
<reference evidence="3" key="1">
    <citation type="journal article" date="2020" name="Stud. Mycol.">
        <title>101 Dothideomycetes genomes: a test case for predicting lifestyles and emergence of pathogens.</title>
        <authorList>
            <person name="Haridas S."/>
            <person name="Albert R."/>
            <person name="Binder M."/>
            <person name="Bloem J."/>
            <person name="Labutti K."/>
            <person name="Salamov A."/>
            <person name="Andreopoulos B."/>
            <person name="Baker S."/>
            <person name="Barry K."/>
            <person name="Bills G."/>
            <person name="Bluhm B."/>
            <person name="Cannon C."/>
            <person name="Castanera R."/>
            <person name="Culley D."/>
            <person name="Daum C."/>
            <person name="Ezra D."/>
            <person name="Gonzalez J."/>
            <person name="Henrissat B."/>
            <person name="Kuo A."/>
            <person name="Liang C."/>
            <person name="Lipzen A."/>
            <person name="Lutzoni F."/>
            <person name="Magnuson J."/>
            <person name="Mondo S."/>
            <person name="Nolan M."/>
            <person name="Ohm R."/>
            <person name="Pangilinan J."/>
            <person name="Park H.-J."/>
            <person name="Ramirez L."/>
            <person name="Alfaro M."/>
            <person name="Sun H."/>
            <person name="Tritt A."/>
            <person name="Yoshinaga Y."/>
            <person name="Zwiers L.-H."/>
            <person name="Turgeon B."/>
            <person name="Goodwin S."/>
            <person name="Spatafora J."/>
            <person name="Crous P."/>
            <person name="Grigoriev I."/>
        </authorList>
    </citation>
    <scope>NUCLEOTIDE SEQUENCE</scope>
    <source>
        <strain evidence="3">CBS 119687</strain>
    </source>
</reference>
<dbReference type="GO" id="GO:0044594">
    <property type="term" value="F:17-beta-hydroxysteroid dehydrogenase (NAD+) activity"/>
    <property type="evidence" value="ECO:0007669"/>
    <property type="project" value="TreeGrafter"/>
</dbReference>
<dbReference type="GO" id="GO:0004300">
    <property type="term" value="F:enoyl-CoA hydratase activity"/>
    <property type="evidence" value="ECO:0007669"/>
    <property type="project" value="TreeGrafter"/>
</dbReference>
<dbReference type="GO" id="GO:0005777">
    <property type="term" value="C:peroxisome"/>
    <property type="evidence" value="ECO:0007669"/>
    <property type="project" value="TreeGrafter"/>
</dbReference>
<dbReference type="Proteomes" id="UP000799771">
    <property type="component" value="Unassembled WGS sequence"/>
</dbReference>
<dbReference type="AlphaFoldDB" id="A0A6A6AQM7"/>
<dbReference type="Pfam" id="PF22622">
    <property type="entry name" value="MFE-2_hydrat-2_N"/>
    <property type="match status" value="1"/>
</dbReference>
<dbReference type="InterPro" id="IPR054357">
    <property type="entry name" value="MFE-2_N"/>
</dbReference>
<gene>
    <name evidence="3" type="ORF">P153DRAFT_282262</name>
</gene>
<dbReference type="GO" id="GO:0016853">
    <property type="term" value="F:isomerase activity"/>
    <property type="evidence" value="ECO:0007669"/>
    <property type="project" value="UniProtKB-KW"/>
</dbReference>
<dbReference type="GO" id="GO:0003857">
    <property type="term" value="F:(3S)-3-hydroxyacyl-CoA dehydrogenase (NAD+) activity"/>
    <property type="evidence" value="ECO:0007669"/>
    <property type="project" value="TreeGrafter"/>
</dbReference>
<keyword evidence="4" id="KW-1185">Reference proteome</keyword>
<accession>A0A6A6AQM7</accession>
<dbReference type="Gene3D" id="3.10.129.10">
    <property type="entry name" value="Hotdog Thioesterase"/>
    <property type="match status" value="2"/>
</dbReference>
<dbReference type="OrthoDB" id="60204at2759"/>
<protein>
    <submittedName>
        <fullName evidence="3">Thioesterase/thiol ester dehydrase-isomerase</fullName>
    </submittedName>
</protein>
<dbReference type="PANTHER" id="PTHR13078">
    <property type="entry name" value="PEROXISOMAL MULTIFUNCTIONAL ENZYME TYPE 2-RELATED"/>
    <property type="match status" value="1"/>
</dbReference>
<evidence type="ECO:0000313" key="4">
    <source>
        <dbReference type="Proteomes" id="UP000799771"/>
    </source>
</evidence>
<organism evidence="3 4">
    <name type="scientific">Dothidotthia symphoricarpi CBS 119687</name>
    <dbReference type="NCBI Taxonomy" id="1392245"/>
    <lineage>
        <taxon>Eukaryota</taxon>
        <taxon>Fungi</taxon>
        <taxon>Dikarya</taxon>
        <taxon>Ascomycota</taxon>
        <taxon>Pezizomycotina</taxon>
        <taxon>Dothideomycetes</taxon>
        <taxon>Pleosporomycetidae</taxon>
        <taxon>Pleosporales</taxon>
        <taxon>Dothidotthiaceae</taxon>
        <taxon>Dothidotthia</taxon>
    </lineage>
</organism>
<evidence type="ECO:0000259" key="1">
    <source>
        <dbReference type="Pfam" id="PF01575"/>
    </source>
</evidence>
<dbReference type="CDD" id="cd03448">
    <property type="entry name" value="HDE_HSD"/>
    <property type="match status" value="1"/>
</dbReference>
<dbReference type="GeneID" id="54403618"/>
<feature type="domain" description="MaoC-like" evidence="1">
    <location>
        <begin position="176"/>
        <end position="286"/>
    </location>
</feature>
<dbReference type="GO" id="GO:0006635">
    <property type="term" value="P:fatty acid beta-oxidation"/>
    <property type="evidence" value="ECO:0007669"/>
    <property type="project" value="TreeGrafter"/>
</dbReference>
<dbReference type="RefSeq" id="XP_033527855.1">
    <property type="nucleotide sequence ID" value="XM_033663186.1"/>
</dbReference>
<dbReference type="SUPFAM" id="SSF54637">
    <property type="entry name" value="Thioesterase/thiol ester dehydrase-isomerase"/>
    <property type="match status" value="2"/>
</dbReference>
<dbReference type="PANTHER" id="PTHR13078:SF57">
    <property type="entry name" value="DEHYDRATASE, PUTATIVE (AFU_ORTHOLOGUE AFUA_5G00640)-RELATED"/>
    <property type="match status" value="1"/>
</dbReference>
<name>A0A6A6AQM7_9PLEO</name>
<dbReference type="InterPro" id="IPR002539">
    <property type="entry name" value="MaoC-like_dom"/>
</dbReference>
<dbReference type="EMBL" id="ML977499">
    <property type="protein sequence ID" value="KAF2133468.1"/>
    <property type="molecule type" value="Genomic_DNA"/>
</dbReference>
<dbReference type="Pfam" id="PF01575">
    <property type="entry name" value="MaoC_dehydratas"/>
    <property type="match status" value="1"/>
</dbReference>
<sequence>MGNDAGPGVGFEFPSFEVSWMKRDLLLFANTIGATYPDELHFLYELHPSFAAFPTYPIILPFKHTDQDVIDFYARSNSEPIAGVPKFDTKGVLDGERKIEFFKPLPVTSEGRTFEIRSKVLGVYDKGKPGTVVETEQRLVDKATGETYSRAVGSGFYVGQGGWGGPKGPKVPNYPPPSRAPDASRTVQTTMETAHLYRLNGDYNPLHADPAPGKKMGFGGPIIHGLFSWNSAAHAVLQAFGASKPENMKEFQARFAAPVKPADKLVFEMWRMGKEGVSEGGFEEVRFIVRVEGGKTVLTNGRAMVRVEGLVRAKL</sequence>
<evidence type="ECO:0000259" key="2">
    <source>
        <dbReference type="Pfam" id="PF22622"/>
    </source>
</evidence>
<evidence type="ECO:0000313" key="3">
    <source>
        <dbReference type="EMBL" id="KAF2133468.1"/>
    </source>
</evidence>
<keyword evidence="3" id="KW-0413">Isomerase</keyword>